<sequence length="230" mass="25042">MSAQDKYSLQERGRFKAWWDAARPLEGSAFPYEIAWAAWQAALSAQPSPGGQDALRVIAERLRGAGASLPAPPITGTIEGSMVTGLSIAPALVEEALAARQPSKQPDSVALGEATEFCTEKGDRQPVGQEPIGFQFRSRQWSDEEFAGPWLNPNVPNRAHYDSRPANYETRSIYAAPPAQAVDLGLQLDRYDAGLLGDGGGGDVGWWQDYIRAELDRAHEFYQDQADAHG</sequence>
<dbReference type="AlphaFoldDB" id="A0AAI9C1T0"/>
<dbReference type="RefSeq" id="WP_180859980.1">
    <property type="nucleotide sequence ID" value="NZ_RATP01000044.1"/>
</dbReference>
<evidence type="ECO:0000313" key="1">
    <source>
        <dbReference type="EMBL" id="EKT4092535.1"/>
    </source>
</evidence>
<organism evidence="1 2">
    <name type="scientific">Stenotrophomonas maltophilia</name>
    <name type="common">Pseudomonas maltophilia</name>
    <name type="synonym">Xanthomonas maltophilia</name>
    <dbReference type="NCBI Taxonomy" id="40324"/>
    <lineage>
        <taxon>Bacteria</taxon>
        <taxon>Pseudomonadati</taxon>
        <taxon>Pseudomonadota</taxon>
        <taxon>Gammaproteobacteria</taxon>
        <taxon>Lysobacterales</taxon>
        <taxon>Lysobacteraceae</taxon>
        <taxon>Stenotrophomonas</taxon>
        <taxon>Stenotrophomonas maltophilia group</taxon>
    </lineage>
</organism>
<evidence type="ECO:0000313" key="2">
    <source>
        <dbReference type="Proteomes" id="UP001218208"/>
    </source>
</evidence>
<dbReference type="Proteomes" id="UP001218208">
    <property type="component" value="Unassembled WGS sequence"/>
</dbReference>
<accession>A0AAI9C1T0</accession>
<name>A0AAI9C1T0_STEMA</name>
<reference evidence="1" key="1">
    <citation type="submission" date="2022-07" db="EMBL/GenBank/DDBJ databases">
        <authorList>
            <consortium name="DAFM: The Division of Animal and Food Microbiology"/>
        </authorList>
    </citation>
    <scope>NUCLEOTIDE SEQUENCE</scope>
    <source>
        <strain evidence="1">19MO01SH01-2</strain>
    </source>
</reference>
<gene>
    <name evidence="1" type="ORF">QEG23_002050</name>
</gene>
<proteinExistence type="predicted"/>
<comment type="caution">
    <text evidence="1">The sequence shown here is derived from an EMBL/GenBank/DDBJ whole genome shotgun (WGS) entry which is preliminary data.</text>
</comment>
<protein>
    <submittedName>
        <fullName evidence="1">Uncharacterized protein</fullName>
    </submittedName>
</protein>
<dbReference type="EMBL" id="ABLOJW010000009">
    <property type="protein sequence ID" value="EKT4092535.1"/>
    <property type="molecule type" value="Genomic_DNA"/>
</dbReference>